<dbReference type="EMBL" id="KZ819203">
    <property type="protein sequence ID" value="PWY97668.1"/>
    <property type="molecule type" value="Genomic_DNA"/>
</dbReference>
<evidence type="ECO:0000313" key="1">
    <source>
        <dbReference type="EMBL" id="PWY97668.1"/>
    </source>
</evidence>
<proteinExistence type="predicted"/>
<keyword evidence="2" id="KW-1185">Reference proteome</keyword>
<accession>A0A317XJG7</accession>
<dbReference type="InParanoid" id="A0A317XJG7"/>
<name>A0A317XJG7_9BASI</name>
<gene>
    <name evidence="1" type="ORF">BCV70DRAFT_202608</name>
</gene>
<protein>
    <submittedName>
        <fullName evidence="1">Uncharacterized protein</fullName>
    </submittedName>
</protein>
<organism evidence="1 2">
    <name type="scientific">Testicularia cyperi</name>
    <dbReference type="NCBI Taxonomy" id="1882483"/>
    <lineage>
        <taxon>Eukaryota</taxon>
        <taxon>Fungi</taxon>
        <taxon>Dikarya</taxon>
        <taxon>Basidiomycota</taxon>
        <taxon>Ustilaginomycotina</taxon>
        <taxon>Ustilaginomycetes</taxon>
        <taxon>Ustilaginales</taxon>
        <taxon>Anthracoideaceae</taxon>
        <taxon>Testicularia</taxon>
    </lineage>
</organism>
<dbReference type="Proteomes" id="UP000246740">
    <property type="component" value="Unassembled WGS sequence"/>
</dbReference>
<sequence length="54" mass="6299">MIEEDQTESGSGADWLTRVGRQIVVTRGGDLQIGECARMWWEESKKEKWRAERC</sequence>
<dbReference type="AlphaFoldDB" id="A0A317XJG7"/>
<evidence type="ECO:0000313" key="2">
    <source>
        <dbReference type="Proteomes" id="UP000246740"/>
    </source>
</evidence>
<reference evidence="1 2" key="1">
    <citation type="journal article" date="2018" name="Mol. Biol. Evol.">
        <title>Broad Genomic Sampling Reveals a Smut Pathogenic Ancestry of the Fungal Clade Ustilaginomycotina.</title>
        <authorList>
            <person name="Kijpornyongpan T."/>
            <person name="Mondo S.J."/>
            <person name="Barry K."/>
            <person name="Sandor L."/>
            <person name="Lee J."/>
            <person name="Lipzen A."/>
            <person name="Pangilinan J."/>
            <person name="LaButti K."/>
            <person name="Hainaut M."/>
            <person name="Henrissat B."/>
            <person name="Grigoriev I.V."/>
            <person name="Spatafora J.W."/>
            <person name="Aime M.C."/>
        </authorList>
    </citation>
    <scope>NUCLEOTIDE SEQUENCE [LARGE SCALE GENOMIC DNA]</scope>
    <source>
        <strain evidence="1 2">MCA 3645</strain>
    </source>
</reference>